<keyword evidence="3" id="KW-1185">Reference proteome</keyword>
<accession>A0A2H3J0Y0</accession>
<evidence type="ECO:0000313" key="3">
    <source>
        <dbReference type="Proteomes" id="UP000218811"/>
    </source>
</evidence>
<dbReference type="EMBL" id="KB467865">
    <property type="protein sequence ID" value="PCH35846.1"/>
    <property type="molecule type" value="Genomic_DNA"/>
</dbReference>
<protein>
    <submittedName>
        <fullName evidence="2">Uncharacterized protein</fullName>
    </submittedName>
</protein>
<name>A0A2H3J0Y0_WOLCO</name>
<evidence type="ECO:0000256" key="1">
    <source>
        <dbReference type="SAM" id="MobiDB-lite"/>
    </source>
</evidence>
<sequence>MEKNMESNSQWFAEGLLCEGGQDKQEEIREMREHLVEEDGNDAEDEEDWLWPSPQFSALSSPMPGIESIQHATQALELVPAKWSHDVARAETTVDSLRSASHDCRVAFADGSHAVGSHDNLAVPAVSSGPHVFVDESYIDHSLEPPSTSTDSIRGDPNTLALHSRVPHLRPDVPEQLPEQATEVGLQRNQGRKTCSQSGQQKSDMVPQHG</sequence>
<dbReference type="AlphaFoldDB" id="A0A2H3J0Y0"/>
<reference evidence="2 3" key="1">
    <citation type="journal article" date="2012" name="Science">
        <title>The Paleozoic origin of enzymatic lignin decomposition reconstructed from 31 fungal genomes.</title>
        <authorList>
            <person name="Floudas D."/>
            <person name="Binder M."/>
            <person name="Riley R."/>
            <person name="Barry K."/>
            <person name="Blanchette R.A."/>
            <person name="Henrissat B."/>
            <person name="Martinez A.T."/>
            <person name="Otillar R."/>
            <person name="Spatafora J.W."/>
            <person name="Yadav J.S."/>
            <person name="Aerts A."/>
            <person name="Benoit I."/>
            <person name="Boyd A."/>
            <person name="Carlson A."/>
            <person name="Copeland A."/>
            <person name="Coutinho P.M."/>
            <person name="de Vries R.P."/>
            <person name="Ferreira P."/>
            <person name="Findley K."/>
            <person name="Foster B."/>
            <person name="Gaskell J."/>
            <person name="Glotzer D."/>
            <person name="Gorecki P."/>
            <person name="Heitman J."/>
            <person name="Hesse C."/>
            <person name="Hori C."/>
            <person name="Igarashi K."/>
            <person name="Jurgens J.A."/>
            <person name="Kallen N."/>
            <person name="Kersten P."/>
            <person name="Kohler A."/>
            <person name="Kuees U."/>
            <person name="Kumar T.K.A."/>
            <person name="Kuo A."/>
            <person name="LaButti K."/>
            <person name="Larrondo L.F."/>
            <person name="Lindquist E."/>
            <person name="Ling A."/>
            <person name="Lombard V."/>
            <person name="Lucas S."/>
            <person name="Lundell T."/>
            <person name="Martin R."/>
            <person name="McLaughlin D.J."/>
            <person name="Morgenstern I."/>
            <person name="Morin E."/>
            <person name="Murat C."/>
            <person name="Nagy L.G."/>
            <person name="Nolan M."/>
            <person name="Ohm R.A."/>
            <person name="Patyshakuliyeva A."/>
            <person name="Rokas A."/>
            <person name="Ruiz-Duenas F.J."/>
            <person name="Sabat G."/>
            <person name="Salamov A."/>
            <person name="Samejima M."/>
            <person name="Schmutz J."/>
            <person name="Slot J.C."/>
            <person name="St John F."/>
            <person name="Stenlid J."/>
            <person name="Sun H."/>
            <person name="Sun S."/>
            <person name="Syed K."/>
            <person name="Tsang A."/>
            <person name="Wiebenga A."/>
            <person name="Young D."/>
            <person name="Pisabarro A."/>
            <person name="Eastwood D.C."/>
            <person name="Martin F."/>
            <person name="Cullen D."/>
            <person name="Grigoriev I.V."/>
            <person name="Hibbett D.S."/>
        </authorList>
    </citation>
    <scope>NUCLEOTIDE SEQUENCE [LARGE SCALE GENOMIC DNA]</scope>
    <source>
        <strain evidence="2 3">MD-104</strain>
    </source>
</reference>
<dbReference type="Proteomes" id="UP000218811">
    <property type="component" value="Unassembled WGS sequence"/>
</dbReference>
<proteinExistence type="predicted"/>
<evidence type="ECO:0000313" key="2">
    <source>
        <dbReference type="EMBL" id="PCH35846.1"/>
    </source>
</evidence>
<gene>
    <name evidence="2" type="ORF">WOLCODRAFT_156540</name>
</gene>
<feature type="compositionally biased region" description="Polar residues" evidence="1">
    <location>
        <begin position="187"/>
        <end position="203"/>
    </location>
</feature>
<organism evidence="2 3">
    <name type="scientific">Wolfiporia cocos (strain MD-104)</name>
    <name type="common">Brown rot fungus</name>
    <dbReference type="NCBI Taxonomy" id="742152"/>
    <lineage>
        <taxon>Eukaryota</taxon>
        <taxon>Fungi</taxon>
        <taxon>Dikarya</taxon>
        <taxon>Basidiomycota</taxon>
        <taxon>Agaricomycotina</taxon>
        <taxon>Agaricomycetes</taxon>
        <taxon>Polyporales</taxon>
        <taxon>Phaeolaceae</taxon>
        <taxon>Wolfiporia</taxon>
    </lineage>
</organism>
<feature type="region of interest" description="Disordered" evidence="1">
    <location>
        <begin position="167"/>
        <end position="210"/>
    </location>
</feature>